<feature type="transmembrane region" description="Helical" evidence="5">
    <location>
        <begin position="320"/>
        <end position="342"/>
    </location>
</feature>
<reference evidence="8" key="1">
    <citation type="submission" date="2012-02" db="EMBL/GenBank/DDBJ databases">
        <title>The complete genome of Echinicola vietnamensis DSM 17526.</title>
        <authorList>
            <person name="Lucas S."/>
            <person name="Copeland A."/>
            <person name="Lapidus A."/>
            <person name="Glavina del Rio T."/>
            <person name="Dalin E."/>
            <person name="Tice H."/>
            <person name="Bruce D."/>
            <person name="Goodwin L."/>
            <person name="Pitluck S."/>
            <person name="Peters L."/>
            <person name="Ovchinnikova G."/>
            <person name="Teshima H."/>
            <person name="Kyrpides N."/>
            <person name="Mavromatis K."/>
            <person name="Ivanova N."/>
            <person name="Brettin T."/>
            <person name="Detter J.C."/>
            <person name="Han C."/>
            <person name="Larimer F."/>
            <person name="Land M."/>
            <person name="Hauser L."/>
            <person name="Markowitz V."/>
            <person name="Cheng J.-F."/>
            <person name="Hugenholtz P."/>
            <person name="Woyke T."/>
            <person name="Wu D."/>
            <person name="Brambilla E."/>
            <person name="Klenk H.-P."/>
            <person name="Eisen J.A."/>
        </authorList>
    </citation>
    <scope>NUCLEOTIDE SEQUENCE [LARGE SCALE GENOMIC DNA]</scope>
    <source>
        <strain evidence="8">DSM 17526 / LMG 23754 / KMM 6221</strain>
    </source>
</reference>
<dbReference type="PANTHER" id="PTHR37422">
    <property type="entry name" value="TEICHURONIC ACID BIOSYNTHESIS PROTEIN TUAE"/>
    <property type="match status" value="1"/>
</dbReference>
<feature type="transmembrane region" description="Helical" evidence="5">
    <location>
        <begin position="24"/>
        <end position="51"/>
    </location>
</feature>
<feature type="transmembrane region" description="Helical" evidence="5">
    <location>
        <begin position="277"/>
        <end position="294"/>
    </location>
</feature>
<feature type="transmembrane region" description="Helical" evidence="5">
    <location>
        <begin position="240"/>
        <end position="257"/>
    </location>
</feature>
<evidence type="ECO:0000256" key="4">
    <source>
        <dbReference type="ARBA" id="ARBA00023136"/>
    </source>
</evidence>
<dbReference type="GO" id="GO:0016020">
    <property type="term" value="C:membrane"/>
    <property type="evidence" value="ECO:0007669"/>
    <property type="project" value="UniProtKB-SubCell"/>
</dbReference>
<keyword evidence="3 5" id="KW-1133">Transmembrane helix</keyword>
<evidence type="ECO:0000256" key="1">
    <source>
        <dbReference type="ARBA" id="ARBA00004141"/>
    </source>
</evidence>
<feature type="transmembrane region" description="Helical" evidence="5">
    <location>
        <begin position="91"/>
        <end position="113"/>
    </location>
</feature>
<keyword evidence="4 5" id="KW-0472">Membrane</keyword>
<accession>L0G6F3</accession>
<dbReference type="RefSeq" id="WP_015267963.1">
    <property type="nucleotide sequence ID" value="NC_019904.1"/>
</dbReference>
<dbReference type="PANTHER" id="PTHR37422:SF13">
    <property type="entry name" value="LIPOPOLYSACCHARIDE BIOSYNTHESIS PROTEIN PA4999-RELATED"/>
    <property type="match status" value="1"/>
</dbReference>
<organism evidence="7 8">
    <name type="scientific">Echinicola vietnamensis (strain DSM 17526 / LMG 23754 / KMM 6221)</name>
    <dbReference type="NCBI Taxonomy" id="926556"/>
    <lineage>
        <taxon>Bacteria</taxon>
        <taxon>Pseudomonadati</taxon>
        <taxon>Bacteroidota</taxon>
        <taxon>Cytophagia</taxon>
        <taxon>Cytophagales</taxon>
        <taxon>Cyclobacteriaceae</taxon>
        <taxon>Echinicola</taxon>
    </lineage>
</organism>
<dbReference type="KEGG" id="evi:Echvi_4234"/>
<dbReference type="InterPro" id="IPR051533">
    <property type="entry name" value="WaaL-like"/>
</dbReference>
<proteinExistence type="predicted"/>
<evidence type="ECO:0000259" key="6">
    <source>
        <dbReference type="Pfam" id="PF04932"/>
    </source>
</evidence>
<evidence type="ECO:0000256" key="5">
    <source>
        <dbReference type="SAM" id="Phobius"/>
    </source>
</evidence>
<protein>
    <submittedName>
        <fullName evidence="7">Putative membrane protein</fullName>
    </submittedName>
</protein>
<feature type="domain" description="O-antigen ligase-related" evidence="6">
    <location>
        <begin position="207"/>
        <end position="337"/>
    </location>
</feature>
<feature type="transmembrane region" description="Helical" evidence="5">
    <location>
        <begin position="120"/>
        <end position="141"/>
    </location>
</feature>
<dbReference type="EMBL" id="CP003346">
    <property type="protein sequence ID" value="AGA80430.1"/>
    <property type="molecule type" value="Genomic_DNA"/>
</dbReference>
<dbReference type="Pfam" id="PF04932">
    <property type="entry name" value="Wzy_C"/>
    <property type="match status" value="1"/>
</dbReference>
<gene>
    <name evidence="7" type="ordered locus">Echvi_4234</name>
</gene>
<feature type="transmembrane region" description="Helical" evidence="5">
    <location>
        <begin position="63"/>
        <end position="85"/>
    </location>
</feature>
<feature type="transmembrane region" description="Helical" evidence="5">
    <location>
        <begin position="354"/>
        <end position="375"/>
    </location>
</feature>
<evidence type="ECO:0000256" key="3">
    <source>
        <dbReference type="ARBA" id="ARBA00022989"/>
    </source>
</evidence>
<feature type="transmembrane region" description="Helical" evidence="5">
    <location>
        <begin position="179"/>
        <end position="196"/>
    </location>
</feature>
<comment type="subcellular location">
    <subcellularLocation>
        <location evidence="1">Membrane</location>
        <topology evidence="1">Multi-pass membrane protein</topology>
    </subcellularLocation>
</comment>
<dbReference type="STRING" id="926556.Echvi_4234"/>
<dbReference type="OrthoDB" id="817058at2"/>
<dbReference type="Proteomes" id="UP000010796">
    <property type="component" value="Chromosome"/>
</dbReference>
<dbReference type="PATRIC" id="fig|926556.3.peg.4461"/>
<evidence type="ECO:0000313" key="7">
    <source>
        <dbReference type="EMBL" id="AGA80430.1"/>
    </source>
</evidence>
<dbReference type="AlphaFoldDB" id="L0G6F3"/>
<dbReference type="eggNOG" id="COG3307">
    <property type="taxonomic scope" value="Bacteria"/>
</dbReference>
<sequence length="412" mass="46502">MATALQQQNSTLPLPVLEWKDIQLSELVFCIALASTCLPVKIYPALFLVSAGFSFIESDKKYLAPWVIALGIFSLYAVGSFFLVYEGQAALVTAIIKLVVNFAFLYCSFNWLAQRNNQNLLYLVDITLHVIFALVLLQLLVYHEALHFRLVTGSSSSGQASMLYDPQLFFWGLADKNMLGGRIALLGFLYILIPVVRYRKVAFWRIAFIFLVAYLSLSRTPVVALLIGCGYLLWTVLSKKYRIVMVVALAALVPIILQKVVRVDQLTASNDGMGVRLVYWQAFFAHITDIPLWGKGFMTAPAFLNEYAQFYHGEPHIHNTFMSCYLELGIIGLASFVVFLVGYSRSCFIINPHLHFWIACFLPLLAIMCILYSGYDNDIAMYLVLLVPLGTCRDNVPFGDVKIGLWNKKEKY</sequence>
<dbReference type="InterPro" id="IPR007016">
    <property type="entry name" value="O-antigen_ligase-rel_domated"/>
</dbReference>
<feature type="transmembrane region" description="Helical" evidence="5">
    <location>
        <begin position="208"/>
        <end position="234"/>
    </location>
</feature>
<keyword evidence="2 5" id="KW-0812">Transmembrane</keyword>
<evidence type="ECO:0000313" key="8">
    <source>
        <dbReference type="Proteomes" id="UP000010796"/>
    </source>
</evidence>
<keyword evidence="8" id="KW-1185">Reference proteome</keyword>
<name>L0G6F3_ECHVK</name>
<dbReference type="HOGENOM" id="CLU_684954_0_0_10"/>
<evidence type="ECO:0000256" key="2">
    <source>
        <dbReference type="ARBA" id="ARBA00022692"/>
    </source>
</evidence>